<accession>A0A0A2WGQ2</accession>
<dbReference type="PATRIC" id="fig|1300345.3.peg.1559"/>
<reference evidence="1 2" key="1">
    <citation type="submission" date="2014-09" db="EMBL/GenBank/DDBJ databases">
        <title>Genome sequences of Lysobacter dokdonensis DS-58.</title>
        <authorList>
            <person name="Kim J.F."/>
            <person name="Kwak M.-J."/>
        </authorList>
    </citation>
    <scope>NUCLEOTIDE SEQUENCE [LARGE SCALE GENOMIC DNA]</scope>
    <source>
        <strain evidence="1 2">DS-58</strain>
    </source>
</reference>
<dbReference type="EMBL" id="JRKJ01000008">
    <property type="protein sequence ID" value="KGQ19366.1"/>
    <property type="molecule type" value="Genomic_DNA"/>
</dbReference>
<proteinExistence type="predicted"/>
<dbReference type="eggNOG" id="ENOG502ZHBQ">
    <property type="taxonomic scope" value="Bacteria"/>
</dbReference>
<evidence type="ECO:0000313" key="2">
    <source>
        <dbReference type="Proteomes" id="UP000030518"/>
    </source>
</evidence>
<gene>
    <name evidence="1" type="ORF">LF41_3016</name>
</gene>
<name>A0A0A2WGQ2_9GAMM</name>
<dbReference type="RefSeq" id="WP_036168344.1">
    <property type="nucleotide sequence ID" value="NZ_JRKJ01000008.1"/>
</dbReference>
<dbReference type="STRING" id="1300345.LF41_3016"/>
<dbReference type="Proteomes" id="UP000030518">
    <property type="component" value="Unassembled WGS sequence"/>
</dbReference>
<dbReference type="OrthoDB" id="8960477at2"/>
<protein>
    <submittedName>
        <fullName evidence="1">Uncharacterized protein</fullName>
    </submittedName>
</protein>
<sequence length="652" mass="69394">MHHRIGSLHLHYRVRDASLGAHVPAFDRALQGGLSEAIAARISLQLGHDAGVVVIRELAASVVLAGQDAMLDSRIVERVCRSSVDALVDTLSDPPSSDTLMRFEDEAAFVGAFIVDLLAGVAWEHWYYGAFHRHRGASIGEAIRGVLEDATDPARVLAWLSRRGKLEAILALLRASELLDVLQAGAQAPADSIEGDGTDALSQAAFALLDALGVAISTDARADLLRRFCATHAVAVDWRDRRALSGYVLRLMQFLLADGRVAASRVANASDAWRTLLDTTFDWLDGEWLAGRIEALAAPGGAFRASEAARVHSVLSPRQSRILDAIATQVREGGLRIPLHAGAEATLVRLIAAAGLQLAPGETLDASIVSALEAIARALAPASHPRGDGSGDAALTDRDLDATRAIATHNPPRDAAIDALAQISPSAASLAHVLKAAPDDAASLGDSTSTAGLYLLLRGLMDARLPALAHASAVPLAPLLGALVHRWFTPQAPFDAATSLWVGADHCDFDALETAIEGVHALNAAMTETLAFRQGIDEHTLRASLDADTRWPTPLPCSAPLDAALARTASLLMRTWAMWLRGVADSSSAFLLDNCLRRAARVGITDDTVHMDLDPAPLDVVLRMAGYFERIDRVPWLGDRRVTFAVRGPARE</sequence>
<keyword evidence="2" id="KW-1185">Reference proteome</keyword>
<dbReference type="AlphaFoldDB" id="A0A0A2WGQ2"/>
<organism evidence="1 2">
    <name type="scientific">Lysobacter dokdonensis DS-58</name>
    <dbReference type="NCBI Taxonomy" id="1300345"/>
    <lineage>
        <taxon>Bacteria</taxon>
        <taxon>Pseudomonadati</taxon>
        <taxon>Pseudomonadota</taxon>
        <taxon>Gammaproteobacteria</taxon>
        <taxon>Lysobacterales</taxon>
        <taxon>Lysobacteraceae</taxon>
        <taxon>Noviluteimonas</taxon>
    </lineage>
</organism>
<evidence type="ECO:0000313" key="1">
    <source>
        <dbReference type="EMBL" id="KGQ19366.1"/>
    </source>
</evidence>
<comment type="caution">
    <text evidence="1">The sequence shown here is derived from an EMBL/GenBank/DDBJ whole genome shotgun (WGS) entry which is preliminary data.</text>
</comment>